<accession>M4VBT7</accession>
<dbReference type="HOGENOM" id="CLU_117986_0_0_5"/>
<evidence type="ECO:0000256" key="1">
    <source>
        <dbReference type="SAM" id="SignalP"/>
    </source>
</evidence>
<reference evidence="2 3" key="1">
    <citation type="journal article" date="2013" name="ISME J.">
        <title>By their genes ye shall know them: genomic signatures of predatory bacteria.</title>
        <authorList>
            <person name="Pasternak Z."/>
            <person name="Pietrokovski S."/>
            <person name="Rotem O."/>
            <person name="Gophna U."/>
            <person name="Lurie-Weinberger M.N."/>
            <person name="Jurkevitch E."/>
        </authorList>
    </citation>
    <scope>NUCLEOTIDE SEQUENCE [LARGE SCALE GENOMIC DNA]</scope>
    <source>
        <strain evidence="2">EPB</strain>
    </source>
</reference>
<feature type="signal peptide" evidence="1">
    <location>
        <begin position="1"/>
        <end position="21"/>
    </location>
</feature>
<keyword evidence="1" id="KW-0732">Signal</keyword>
<dbReference type="Pfam" id="PF04390">
    <property type="entry name" value="LptE"/>
    <property type="match status" value="1"/>
</dbReference>
<dbReference type="KEGG" id="man:A11S_34"/>
<name>M4VBT7_9BACT</name>
<dbReference type="OrthoDB" id="8480109at2"/>
<proteinExistence type="predicted"/>
<dbReference type="GO" id="GO:0019867">
    <property type="term" value="C:outer membrane"/>
    <property type="evidence" value="ECO:0007669"/>
    <property type="project" value="InterPro"/>
</dbReference>
<evidence type="ECO:0008006" key="4">
    <source>
        <dbReference type="Google" id="ProtNLM"/>
    </source>
</evidence>
<dbReference type="PROSITE" id="PS51257">
    <property type="entry name" value="PROKAR_LIPOPROTEIN"/>
    <property type="match status" value="1"/>
</dbReference>
<evidence type="ECO:0000313" key="3">
    <source>
        <dbReference type="Proteomes" id="UP000011932"/>
    </source>
</evidence>
<organism evidence="2 3">
    <name type="scientific">Micavibrio aeruginosavorus EPB</name>
    <dbReference type="NCBI Taxonomy" id="349215"/>
    <lineage>
        <taxon>Bacteria</taxon>
        <taxon>Pseudomonadati</taxon>
        <taxon>Bdellovibrionota</taxon>
        <taxon>Bdellovibrionia</taxon>
        <taxon>Bdellovibrionales</taxon>
        <taxon>Pseudobdellovibrionaceae</taxon>
        <taxon>Micavibrio</taxon>
    </lineage>
</organism>
<gene>
    <name evidence="2" type="ORF">A11S_34</name>
</gene>
<sequence>MRFFGLMLTCVVLALSVSACGFRPMYGTAAIPSGARVALNDVAISNIPDRSGQQLRNALMDRFYAEGRPADARYRLDIAPISEVKTELDMTKSADTTRAQLRLRTTMVLVDGVSGQPVLERALSTITSYNVLGSQFSTRVTEQNARDNGINDLSRQIEQAVILYMNRTPQQKTPYEAQAVDGVRYKILP</sequence>
<dbReference type="STRING" id="349215.A11S_34"/>
<dbReference type="RefSeq" id="WP_015466438.1">
    <property type="nucleotide sequence ID" value="NC_020812.1"/>
</dbReference>
<dbReference type="Gene3D" id="3.30.160.150">
    <property type="entry name" value="Lipoprotein like domain"/>
    <property type="match status" value="1"/>
</dbReference>
<dbReference type="InterPro" id="IPR007485">
    <property type="entry name" value="LPS_assembly_LptE"/>
</dbReference>
<dbReference type="Proteomes" id="UP000011932">
    <property type="component" value="Chromosome"/>
</dbReference>
<feature type="chain" id="PRO_5004060180" description="Lipoprotein" evidence="1">
    <location>
        <begin position="22"/>
        <end position="189"/>
    </location>
</feature>
<protein>
    <recommendedName>
        <fullName evidence="4">Lipoprotein</fullName>
    </recommendedName>
</protein>
<dbReference type="AlphaFoldDB" id="M4VBT7"/>
<evidence type="ECO:0000313" key="2">
    <source>
        <dbReference type="EMBL" id="AGH96872.1"/>
    </source>
</evidence>
<dbReference type="EMBL" id="CP003538">
    <property type="protein sequence ID" value="AGH96872.1"/>
    <property type="molecule type" value="Genomic_DNA"/>
</dbReference>
<dbReference type="GO" id="GO:0043165">
    <property type="term" value="P:Gram-negative-bacterium-type cell outer membrane assembly"/>
    <property type="evidence" value="ECO:0007669"/>
    <property type="project" value="InterPro"/>
</dbReference>